<accession>A0A9P6F0U5</accession>
<dbReference type="InterPro" id="IPR011527">
    <property type="entry name" value="ABC1_TM_dom"/>
</dbReference>
<evidence type="ECO:0000256" key="7">
    <source>
        <dbReference type="ARBA" id="ARBA00022989"/>
    </source>
</evidence>
<dbReference type="SUPFAM" id="SSF90123">
    <property type="entry name" value="ABC transporter transmembrane region"/>
    <property type="match status" value="2"/>
</dbReference>
<dbReference type="FunFam" id="3.40.50.300:FF:000163">
    <property type="entry name" value="Multidrug resistance-associated protein member 4"/>
    <property type="match status" value="1"/>
</dbReference>
<feature type="domain" description="ABC transmembrane type-1" evidence="12">
    <location>
        <begin position="890"/>
        <end position="1174"/>
    </location>
</feature>
<evidence type="ECO:0000256" key="9">
    <source>
        <dbReference type="SAM" id="MobiDB-lite"/>
    </source>
</evidence>
<dbReference type="PANTHER" id="PTHR24223:SF415">
    <property type="entry name" value="FI20190P1"/>
    <property type="match status" value="1"/>
</dbReference>
<dbReference type="GO" id="GO:0140359">
    <property type="term" value="F:ABC-type transporter activity"/>
    <property type="evidence" value="ECO:0007669"/>
    <property type="project" value="InterPro"/>
</dbReference>
<feature type="transmembrane region" description="Helical" evidence="10">
    <location>
        <begin position="312"/>
        <end position="338"/>
    </location>
</feature>
<organism evidence="13 14">
    <name type="scientific">Mortierella hygrophila</name>
    <dbReference type="NCBI Taxonomy" id="979708"/>
    <lineage>
        <taxon>Eukaryota</taxon>
        <taxon>Fungi</taxon>
        <taxon>Fungi incertae sedis</taxon>
        <taxon>Mucoromycota</taxon>
        <taxon>Mortierellomycotina</taxon>
        <taxon>Mortierellomycetes</taxon>
        <taxon>Mortierellales</taxon>
        <taxon>Mortierellaceae</taxon>
        <taxon>Mortierella</taxon>
    </lineage>
</organism>
<keyword evidence="4" id="KW-0677">Repeat</keyword>
<evidence type="ECO:0000313" key="14">
    <source>
        <dbReference type="Proteomes" id="UP000723463"/>
    </source>
</evidence>
<dbReference type="Gene3D" id="3.40.50.300">
    <property type="entry name" value="P-loop containing nucleotide triphosphate hydrolases"/>
    <property type="match status" value="2"/>
</dbReference>
<dbReference type="GO" id="GO:0005524">
    <property type="term" value="F:ATP binding"/>
    <property type="evidence" value="ECO:0007669"/>
    <property type="project" value="UniProtKB-KW"/>
</dbReference>
<dbReference type="InterPro" id="IPR050173">
    <property type="entry name" value="ABC_transporter_C-like"/>
</dbReference>
<keyword evidence="2" id="KW-0813">Transport</keyword>
<dbReference type="PANTHER" id="PTHR24223">
    <property type="entry name" value="ATP-BINDING CASSETTE SUB-FAMILY C"/>
    <property type="match status" value="1"/>
</dbReference>
<feature type="region of interest" description="Disordered" evidence="9">
    <location>
        <begin position="780"/>
        <end position="822"/>
    </location>
</feature>
<dbReference type="SUPFAM" id="SSF52540">
    <property type="entry name" value="P-loop containing nucleoside triphosphate hydrolases"/>
    <property type="match status" value="2"/>
</dbReference>
<reference evidence="13" key="1">
    <citation type="journal article" date="2020" name="Fungal Divers.">
        <title>Resolving the Mortierellaceae phylogeny through synthesis of multi-gene phylogenetics and phylogenomics.</title>
        <authorList>
            <person name="Vandepol N."/>
            <person name="Liber J."/>
            <person name="Desiro A."/>
            <person name="Na H."/>
            <person name="Kennedy M."/>
            <person name="Barry K."/>
            <person name="Grigoriev I.V."/>
            <person name="Miller A.N."/>
            <person name="O'Donnell K."/>
            <person name="Stajich J.E."/>
            <person name="Bonito G."/>
        </authorList>
    </citation>
    <scope>NUCLEOTIDE SEQUENCE</scope>
    <source>
        <strain evidence="13">NRRL 2591</strain>
    </source>
</reference>
<dbReference type="CDD" id="cd03250">
    <property type="entry name" value="ABCC_MRP_domain1"/>
    <property type="match status" value="1"/>
</dbReference>
<feature type="transmembrane region" description="Helical" evidence="10">
    <location>
        <begin position="104"/>
        <end position="121"/>
    </location>
</feature>
<dbReference type="FunFam" id="1.20.1560.10:FF:000006">
    <property type="entry name" value="ATP-binding cassette, sub-family C (CFTR/MRP), member 9"/>
    <property type="match status" value="1"/>
</dbReference>
<dbReference type="Pfam" id="PF00005">
    <property type="entry name" value="ABC_tran"/>
    <property type="match status" value="2"/>
</dbReference>
<feature type="transmembrane region" description="Helical" evidence="10">
    <location>
        <begin position="398"/>
        <end position="427"/>
    </location>
</feature>
<evidence type="ECO:0000313" key="13">
    <source>
        <dbReference type="EMBL" id="KAF9539747.1"/>
    </source>
</evidence>
<feature type="transmembrane region" description="Helical" evidence="10">
    <location>
        <begin position="65"/>
        <end position="84"/>
    </location>
</feature>
<evidence type="ECO:0000259" key="12">
    <source>
        <dbReference type="PROSITE" id="PS50929"/>
    </source>
</evidence>
<comment type="caution">
    <text evidence="13">The sequence shown here is derived from an EMBL/GenBank/DDBJ whole genome shotgun (WGS) entry which is preliminary data.</text>
</comment>
<evidence type="ECO:0000256" key="1">
    <source>
        <dbReference type="ARBA" id="ARBA00004141"/>
    </source>
</evidence>
<evidence type="ECO:0000256" key="5">
    <source>
        <dbReference type="ARBA" id="ARBA00022741"/>
    </source>
</evidence>
<dbReference type="InterPro" id="IPR036640">
    <property type="entry name" value="ABC1_TM_sf"/>
</dbReference>
<evidence type="ECO:0000256" key="2">
    <source>
        <dbReference type="ARBA" id="ARBA00022448"/>
    </source>
</evidence>
<sequence length="1480" mass="162921">MAAASLLAFVGAVLEAKSQDSTEEHRYTIRSSDRILSFYLWSIITLSLVIYTLIDLELASGSRLVVAVAMSVCIVFGLLVEAWLREYTRVQRQSDASPYDKANLLSRLTIFYIQPLVSLAVQRTITPDDILNQMPGWMTDKTGWERLESEWDKNVAASSSPSLVRTVFWVQARRIAPMYFLRVLVSCLMFTIPMLLSRLLESLQEAHAHGQTRRNLAYGLVLAGAMFAAAFAGTILKAVVRQTLIMQSLQTKVALIGMIYKKALKLSPGSRSQSTTGEIVNHMSVDADVWQDGIYDMSSWLSLPVEIGFAMWLLYGLLGWSSVASIAALLLVAPLQIWRARVYNGMLKDKLTVMDERVRLTTEILAAIKIVKLYGWESAFKRRIMEVRGRELEALKRLGVIFAIMSIVFTSVTLVMSLLTLSVYAAWGGEGFSRGQLTPQTVFVSMTLFTMLRTPIGELSETVANTINVIVGSNRIKRFLLLEEIVESNVSRDPAMPMEPTLPLVTIENASFSWTKQPTAIVSVDQDLAGDLDDASQPLLQASEERNGSEHASTNWRPTLRHIQLSMARGSITSVVGRVGQGKSSLLSAILGEMYALQGHVSIRGRIAYVPQHAWILNASVKDNILFGQPYDESRYLQILYSSGLEPDLAILPAGDMTEIGERGINLSGGQKQRVSLARAAYADADIYLLDDPLSAVDAHVDRHLWKHLLGPEGMLKGKTRILVTHGIHHLKEVDKVVLMKDGEVAEHGTYQELMALRSVFYQLIKEYSISHRKAAAREATGSVTGPTLAESAGTDNVESRSEGVTAAQAEESASSSDLDDGSSLAATIELSEEIALPCNDNKTASDGKLVVAERIKEGTVDFTISLAYVRAATYKLAGLVVLFHVNSHGCLVATNLWLRYWIQNDDGTGDGDGDPHSHLAGGKGFSLKVFVGVFTILTAVYVLSCIIVIYVGFAIARIRASYTLHRDLISKVFRLPCSFFDTTPLGRIINRISSDLQGIDDRLPWAIDEVIYWGVRLTASVIIISVSTPTFLIALPVFIVAVAVIQKYYLASSRAVKRIFHVSKSPVFQNFNETLGGVTTIRAMGLQERFKAGNVGLLLTHVNAHVAYSYCIRWVEVRLQFLSSLVILVVAVGFVVSAGKDMDPATAGLALSFTLSITQEINNLVRNYCETQNLLVSVERMCEYTDMETEAPETLPLDPRVEAAAAWPPKHGAIEFVNYSTRYREGLDLVLRNVSFKVGAGEKIGIVGRTGAGKSSLTLALFRMIEAANGPWIHSSSSPDGSEATQEEEDDNIVGKIMIDGIDISTLGLSDLRRALAIIPQDPILFAGTIRDNLDPFQEHSDADLWEALDRSHLKAYIQTLPGGLSSEVISNGENFSVGQRSLICLGRALLRKTKVLVLDEATSAVDVETDELIQKTIRAEFKDRTLLTIAHRIKTVMDSDKILVLEQGRVIEFESPKVLLARKDGSLFYRLAEQSGEV</sequence>
<keyword evidence="6" id="KW-0067">ATP-binding</keyword>
<dbReference type="SMART" id="SM00382">
    <property type="entry name" value="AAA"/>
    <property type="match status" value="2"/>
</dbReference>
<feature type="transmembrane region" description="Helical" evidence="10">
    <location>
        <begin position="1034"/>
        <end position="1051"/>
    </location>
</feature>
<evidence type="ECO:0000256" key="3">
    <source>
        <dbReference type="ARBA" id="ARBA00022692"/>
    </source>
</evidence>
<keyword evidence="3 10" id="KW-0812">Transmembrane</keyword>
<dbReference type="PROSITE" id="PS50929">
    <property type="entry name" value="ABC_TM1F"/>
    <property type="match status" value="2"/>
</dbReference>
<feature type="domain" description="ABC transporter" evidence="11">
    <location>
        <begin position="540"/>
        <end position="767"/>
    </location>
</feature>
<keyword evidence="8 10" id="KW-0472">Membrane</keyword>
<comment type="subcellular location">
    <subcellularLocation>
        <location evidence="1">Membrane</location>
        <topology evidence="1">Multi-pass membrane protein</topology>
    </subcellularLocation>
</comment>
<evidence type="ECO:0000256" key="8">
    <source>
        <dbReference type="ARBA" id="ARBA00023136"/>
    </source>
</evidence>
<dbReference type="Gene3D" id="1.20.1560.10">
    <property type="entry name" value="ABC transporter type 1, transmembrane domain"/>
    <property type="match status" value="2"/>
</dbReference>
<feature type="transmembrane region" description="Helical" evidence="10">
    <location>
        <begin position="34"/>
        <end position="53"/>
    </location>
</feature>
<keyword evidence="5" id="KW-0547">Nucleotide-binding</keyword>
<evidence type="ECO:0000259" key="11">
    <source>
        <dbReference type="PROSITE" id="PS50893"/>
    </source>
</evidence>
<dbReference type="InterPro" id="IPR003593">
    <property type="entry name" value="AAA+_ATPase"/>
</dbReference>
<evidence type="ECO:0000256" key="6">
    <source>
        <dbReference type="ARBA" id="ARBA00022840"/>
    </source>
</evidence>
<gene>
    <name evidence="13" type="primary">ABCC1_5</name>
    <name evidence="13" type="ORF">EC957_005078</name>
</gene>
<keyword evidence="7 10" id="KW-1133">Transmembrane helix</keyword>
<keyword evidence="14" id="KW-1185">Reference proteome</keyword>
<dbReference type="InterPro" id="IPR044726">
    <property type="entry name" value="ABCC_6TM_D2"/>
</dbReference>
<evidence type="ECO:0000256" key="4">
    <source>
        <dbReference type="ARBA" id="ARBA00022737"/>
    </source>
</evidence>
<dbReference type="CDD" id="cd03244">
    <property type="entry name" value="ABCC_MRP_domain2"/>
    <property type="match status" value="1"/>
</dbReference>
<dbReference type="EMBL" id="JAAAXW010000231">
    <property type="protein sequence ID" value="KAF9539747.1"/>
    <property type="molecule type" value="Genomic_DNA"/>
</dbReference>
<dbReference type="CDD" id="cd18580">
    <property type="entry name" value="ABC_6TM_ABCC_D2"/>
    <property type="match status" value="1"/>
</dbReference>
<dbReference type="InterPro" id="IPR017871">
    <property type="entry name" value="ABC_transporter-like_CS"/>
</dbReference>
<dbReference type="GO" id="GO:0016020">
    <property type="term" value="C:membrane"/>
    <property type="evidence" value="ECO:0007669"/>
    <property type="project" value="UniProtKB-SubCell"/>
</dbReference>
<dbReference type="FunFam" id="3.40.50.300:FF:000997">
    <property type="entry name" value="Multidrug resistance-associated protein 1"/>
    <property type="match status" value="1"/>
</dbReference>
<feature type="compositionally biased region" description="Low complexity" evidence="9">
    <location>
        <begin position="807"/>
        <end position="822"/>
    </location>
</feature>
<feature type="domain" description="ABC transporter" evidence="11">
    <location>
        <begin position="1215"/>
        <end position="1474"/>
    </location>
</feature>
<feature type="transmembrane region" description="Helical" evidence="10">
    <location>
        <begin position="930"/>
        <end position="957"/>
    </location>
</feature>
<dbReference type="InterPro" id="IPR003439">
    <property type="entry name" value="ABC_transporter-like_ATP-bd"/>
</dbReference>
<feature type="domain" description="ABC transmembrane type-1" evidence="12">
    <location>
        <begin position="180"/>
        <end position="468"/>
    </location>
</feature>
<dbReference type="InterPro" id="IPR044746">
    <property type="entry name" value="ABCC_6TM_D1"/>
</dbReference>
<dbReference type="CDD" id="cd18579">
    <property type="entry name" value="ABC_6TM_ABCC_D1"/>
    <property type="match status" value="1"/>
</dbReference>
<dbReference type="Proteomes" id="UP000723463">
    <property type="component" value="Unassembled WGS sequence"/>
</dbReference>
<feature type="transmembrane region" description="Helical" evidence="10">
    <location>
        <begin position="216"/>
        <end position="240"/>
    </location>
</feature>
<dbReference type="PROSITE" id="PS00211">
    <property type="entry name" value="ABC_TRANSPORTER_1"/>
    <property type="match status" value="2"/>
</dbReference>
<dbReference type="InterPro" id="IPR027417">
    <property type="entry name" value="P-loop_NTPase"/>
</dbReference>
<feature type="transmembrane region" description="Helical" evidence="10">
    <location>
        <begin position="179"/>
        <end position="196"/>
    </location>
</feature>
<evidence type="ECO:0000256" key="10">
    <source>
        <dbReference type="SAM" id="Phobius"/>
    </source>
</evidence>
<dbReference type="FunFam" id="1.20.1560.10:FF:000013">
    <property type="entry name" value="ABC transporter C family member 2"/>
    <property type="match status" value="1"/>
</dbReference>
<dbReference type="Pfam" id="PF00664">
    <property type="entry name" value="ABC_membrane"/>
    <property type="match status" value="2"/>
</dbReference>
<protein>
    <submittedName>
        <fullName evidence="13">Multidrug resistance-associated protein 1</fullName>
    </submittedName>
</protein>
<proteinExistence type="predicted"/>
<dbReference type="GO" id="GO:0016887">
    <property type="term" value="F:ATP hydrolysis activity"/>
    <property type="evidence" value="ECO:0007669"/>
    <property type="project" value="InterPro"/>
</dbReference>
<dbReference type="PROSITE" id="PS50893">
    <property type="entry name" value="ABC_TRANSPORTER_2"/>
    <property type="match status" value="2"/>
</dbReference>
<name>A0A9P6F0U5_9FUNG</name>